<sequence length="113" mass="12748">MSKRPKMALDAKSPAATPLNDGTTDYVPMRKKYNSKEPHITEQPITWGNWYKHVNWLNCFFILLIPFLGCLGAYWTPLQLYTGIFAVVYYFNAGLGITAGMINSLTATSHPFV</sequence>
<accession>A0ABQ6WVP7</accession>
<protein>
    <submittedName>
        <fullName evidence="12">Uncharacterized protein</fullName>
    </submittedName>
</protein>
<evidence type="ECO:0000256" key="2">
    <source>
        <dbReference type="ARBA" id="ARBA00009295"/>
    </source>
</evidence>
<keyword evidence="8 11" id="KW-0472">Membrane</keyword>
<keyword evidence="6 9" id="KW-0560">Oxidoreductase</keyword>
<dbReference type="Proteomes" id="UP000325395">
    <property type="component" value="Unassembled WGS sequence"/>
</dbReference>
<feature type="transmembrane region" description="Helical" evidence="11">
    <location>
        <begin position="56"/>
        <end position="75"/>
    </location>
</feature>
<keyword evidence="7" id="KW-0443">Lipid metabolism</keyword>
<organism evidence="12 13">
    <name type="scientific">Aspergillus pseudocaelatus</name>
    <dbReference type="NCBI Taxonomy" id="1825620"/>
    <lineage>
        <taxon>Eukaryota</taxon>
        <taxon>Fungi</taxon>
        <taxon>Dikarya</taxon>
        <taxon>Ascomycota</taxon>
        <taxon>Pezizomycotina</taxon>
        <taxon>Eurotiomycetes</taxon>
        <taxon>Eurotiomycetidae</taxon>
        <taxon>Eurotiales</taxon>
        <taxon>Aspergillaceae</taxon>
        <taxon>Aspergillus</taxon>
        <taxon>Aspergillus subgen. Circumdati</taxon>
    </lineage>
</organism>
<evidence type="ECO:0000256" key="4">
    <source>
        <dbReference type="ARBA" id="ARBA00022832"/>
    </source>
</evidence>
<feature type="transmembrane region" description="Helical" evidence="11">
    <location>
        <begin position="81"/>
        <end position="102"/>
    </location>
</feature>
<proteinExistence type="inferred from homology"/>
<keyword evidence="9" id="KW-0444">Lipid biosynthesis</keyword>
<dbReference type="InterPro" id="IPR015876">
    <property type="entry name" value="Acyl-CoA_DS"/>
</dbReference>
<evidence type="ECO:0000256" key="3">
    <source>
        <dbReference type="ARBA" id="ARBA00022692"/>
    </source>
</evidence>
<evidence type="ECO:0000256" key="1">
    <source>
        <dbReference type="ARBA" id="ARBA00004141"/>
    </source>
</evidence>
<keyword evidence="4" id="KW-0276">Fatty acid metabolism</keyword>
<evidence type="ECO:0000256" key="6">
    <source>
        <dbReference type="ARBA" id="ARBA00023002"/>
    </source>
</evidence>
<evidence type="ECO:0000256" key="10">
    <source>
        <dbReference type="SAM" id="MobiDB-lite"/>
    </source>
</evidence>
<evidence type="ECO:0000313" key="13">
    <source>
        <dbReference type="Proteomes" id="UP000325395"/>
    </source>
</evidence>
<comment type="subcellular location">
    <subcellularLocation>
        <location evidence="1">Membrane</location>
        <topology evidence="1">Multi-pass membrane protein</topology>
    </subcellularLocation>
</comment>
<dbReference type="EMBL" id="ML735703">
    <property type="protein sequence ID" value="KAE8421174.1"/>
    <property type="molecule type" value="Genomic_DNA"/>
</dbReference>
<comment type="cofactor">
    <cofactor evidence="9">
        <name>Fe(2+)</name>
        <dbReference type="ChEBI" id="CHEBI:29033"/>
    </cofactor>
</comment>
<evidence type="ECO:0000256" key="9">
    <source>
        <dbReference type="RuleBase" id="RU000581"/>
    </source>
</evidence>
<keyword evidence="9" id="KW-0275">Fatty acid biosynthesis</keyword>
<reference evidence="12 13" key="1">
    <citation type="submission" date="2019-04" db="EMBL/GenBank/DDBJ databases">
        <authorList>
            <consortium name="DOE Joint Genome Institute"/>
            <person name="Mondo S."/>
            <person name="Kjaerbolling I."/>
            <person name="Vesth T."/>
            <person name="Frisvad J.C."/>
            <person name="Nybo J.L."/>
            <person name="Theobald S."/>
            <person name="Kildgaard S."/>
            <person name="Isbrandt T."/>
            <person name="Kuo A."/>
            <person name="Sato A."/>
            <person name="Lyhne E.K."/>
            <person name="Kogle M.E."/>
            <person name="Wiebenga A."/>
            <person name="Kun R.S."/>
            <person name="Lubbers R.J."/>
            <person name="Makela M.R."/>
            <person name="Barry K."/>
            <person name="Chovatia M."/>
            <person name="Clum A."/>
            <person name="Daum C."/>
            <person name="Haridas S."/>
            <person name="He G."/>
            <person name="LaButti K."/>
            <person name="Lipzen A."/>
            <person name="Riley R."/>
            <person name="Salamov A."/>
            <person name="Simmons B.A."/>
            <person name="Magnuson J.K."/>
            <person name="Henrissat B."/>
            <person name="Mortensen U.H."/>
            <person name="Larsen T.O."/>
            <person name="Devries R.P."/>
            <person name="Grigoriev I.V."/>
            <person name="Machida M."/>
            <person name="Baker S.E."/>
            <person name="Andersen M.R."/>
            <person name="Cantor M.N."/>
            <person name="Hua S.X."/>
        </authorList>
    </citation>
    <scope>NUCLEOTIDE SEQUENCE [LARGE SCALE GENOMIC DNA]</scope>
    <source>
        <strain evidence="12 13">CBS 117616</strain>
    </source>
</reference>
<name>A0ABQ6WVP7_9EURO</name>
<comment type="similarity">
    <text evidence="2 9">Belongs to the fatty acid desaturase type 1 family.</text>
</comment>
<keyword evidence="13" id="KW-1185">Reference proteome</keyword>
<dbReference type="PRINTS" id="PR00075">
    <property type="entry name" value="FACDDSATRASE"/>
</dbReference>
<evidence type="ECO:0000256" key="7">
    <source>
        <dbReference type="ARBA" id="ARBA00023098"/>
    </source>
</evidence>
<keyword evidence="5 11" id="KW-1133">Transmembrane helix</keyword>
<keyword evidence="3 9" id="KW-0812">Transmembrane</keyword>
<evidence type="ECO:0000313" key="12">
    <source>
        <dbReference type="EMBL" id="KAE8421174.1"/>
    </source>
</evidence>
<feature type="region of interest" description="Disordered" evidence="10">
    <location>
        <begin position="1"/>
        <end position="23"/>
    </location>
</feature>
<evidence type="ECO:0000256" key="11">
    <source>
        <dbReference type="SAM" id="Phobius"/>
    </source>
</evidence>
<evidence type="ECO:0000256" key="5">
    <source>
        <dbReference type="ARBA" id="ARBA00022989"/>
    </source>
</evidence>
<comment type="domain">
    <text evidence="9">The histidine box domains are involved in binding the catalytic metal ions.</text>
</comment>
<evidence type="ECO:0000256" key="8">
    <source>
        <dbReference type="ARBA" id="ARBA00023136"/>
    </source>
</evidence>
<gene>
    <name evidence="12" type="ORF">BDV36DRAFT_73665</name>
</gene>